<dbReference type="EMBL" id="BMIP01000010">
    <property type="protein sequence ID" value="GGD81694.1"/>
    <property type="molecule type" value="Genomic_DNA"/>
</dbReference>
<name>A0A916Z9W5_9SPHN</name>
<keyword evidence="2" id="KW-1185">Reference proteome</keyword>
<comment type="caution">
    <text evidence="1">The sequence shown here is derived from an EMBL/GenBank/DDBJ whole genome shotgun (WGS) entry which is preliminary data.</text>
</comment>
<dbReference type="AlphaFoldDB" id="A0A916Z9W5"/>
<reference evidence="1" key="1">
    <citation type="journal article" date="2014" name="Int. J. Syst. Evol. Microbiol.">
        <title>Complete genome sequence of Corynebacterium casei LMG S-19264T (=DSM 44701T), isolated from a smear-ripened cheese.</title>
        <authorList>
            <consortium name="US DOE Joint Genome Institute (JGI-PGF)"/>
            <person name="Walter F."/>
            <person name="Albersmeier A."/>
            <person name="Kalinowski J."/>
            <person name="Ruckert C."/>
        </authorList>
    </citation>
    <scope>NUCLEOTIDE SEQUENCE</scope>
    <source>
        <strain evidence="1">CGMCC 1.15360</strain>
    </source>
</reference>
<accession>A0A916Z9W5</accession>
<sequence>MKPSFLLFGTCYVHDVADHFYHVAIVVLQGTSCGFDPAYVANGSPDLGFEEPFLTFFDGCHLQIIDPRSVFWNNVLEKLIVGPC</sequence>
<proteinExistence type="predicted"/>
<organism evidence="1 2">
    <name type="scientific">Croceicoccus mobilis</name>
    <dbReference type="NCBI Taxonomy" id="1703339"/>
    <lineage>
        <taxon>Bacteria</taxon>
        <taxon>Pseudomonadati</taxon>
        <taxon>Pseudomonadota</taxon>
        <taxon>Alphaproteobacteria</taxon>
        <taxon>Sphingomonadales</taxon>
        <taxon>Erythrobacteraceae</taxon>
        <taxon>Croceicoccus</taxon>
    </lineage>
</organism>
<protein>
    <submittedName>
        <fullName evidence="1">Uncharacterized protein</fullName>
    </submittedName>
</protein>
<reference evidence="1" key="2">
    <citation type="submission" date="2020-09" db="EMBL/GenBank/DDBJ databases">
        <authorList>
            <person name="Sun Q."/>
            <person name="Zhou Y."/>
        </authorList>
    </citation>
    <scope>NUCLEOTIDE SEQUENCE</scope>
    <source>
        <strain evidence="1">CGMCC 1.15360</strain>
    </source>
</reference>
<evidence type="ECO:0000313" key="2">
    <source>
        <dbReference type="Proteomes" id="UP000612349"/>
    </source>
</evidence>
<gene>
    <name evidence="1" type="ORF">GCM10010990_34540</name>
</gene>
<dbReference type="Proteomes" id="UP000612349">
    <property type="component" value="Unassembled WGS sequence"/>
</dbReference>
<evidence type="ECO:0000313" key="1">
    <source>
        <dbReference type="EMBL" id="GGD81694.1"/>
    </source>
</evidence>